<dbReference type="OrthoDB" id="5977691at2759"/>
<proteinExistence type="predicted"/>
<dbReference type="Proteomes" id="UP000515163">
    <property type="component" value="Unplaced"/>
</dbReference>
<evidence type="ECO:0000256" key="1">
    <source>
        <dbReference type="SAM" id="MobiDB-lite"/>
    </source>
</evidence>
<feature type="region of interest" description="Disordered" evidence="1">
    <location>
        <begin position="25"/>
        <end position="48"/>
    </location>
</feature>
<feature type="compositionally biased region" description="Basic and acidic residues" evidence="1">
    <location>
        <begin position="25"/>
        <end position="38"/>
    </location>
</feature>
<keyword evidence="2" id="KW-1185">Reference proteome</keyword>
<name>A0A6P8H8V8_ACTTE</name>
<protein>
    <submittedName>
        <fullName evidence="3">Uncharacterized protein LOC116288946</fullName>
    </submittedName>
</protein>
<accession>A0A6P8H8V8</accession>
<feature type="compositionally biased region" description="Polar residues" evidence="1">
    <location>
        <begin position="39"/>
        <end position="48"/>
    </location>
</feature>
<dbReference type="KEGG" id="aten:116288946"/>
<dbReference type="InterPro" id="IPR035897">
    <property type="entry name" value="Toll_tir_struct_dom_sf"/>
</dbReference>
<organism evidence="2 3">
    <name type="scientific">Actinia tenebrosa</name>
    <name type="common">Australian red waratah sea anemone</name>
    <dbReference type="NCBI Taxonomy" id="6105"/>
    <lineage>
        <taxon>Eukaryota</taxon>
        <taxon>Metazoa</taxon>
        <taxon>Cnidaria</taxon>
        <taxon>Anthozoa</taxon>
        <taxon>Hexacorallia</taxon>
        <taxon>Actiniaria</taxon>
        <taxon>Actiniidae</taxon>
        <taxon>Actinia</taxon>
    </lineage>
</organism>
<dbReference type="SUPFAM" id="SSF52200">
    <property type="entry name" value="Toll/Interleukin receptor TIR domain"/>
    <property type="match status" value="1"/>
</dbReference>
<evidence type="ECO:0000313" key="2">
    <source>
        <dbReference type="Proteomes" id="UP000515163"/>
    </source>
</evidence>
<sequence length="249" mass="29067">MMKRQSVDQTGQNCTKPIHFRRIKSIENFERKDDEDTSKTSPASKGCPSSCTDFGKFSMQMDNKAVRLRTAHLHWLIDNKVFTNNNSDDSQYDLRQHRPSNSARYPIRIPRNKKGTDPEWFCSDYRVHIYNSNKDKLWVKQWILGILKAKRFQVTINYQPCWDCDRVIIILSQHFLSSADLVSEVHDGMEGRVSMVIRKEECWEQDDFANKCQVLVDLSNLVMQDYSFQTNLMSWLLKGLSLPESICSA</sequence>
<gene>
    <name evidence="3" type="primary">LOC116288946</name>
</gene>
<dbReference type="InParanoid" id="A0A6P8H8V8"/>
<dbReference type="GeneID" id="116288946"/>
<dbReference type="AlphaFoldDB" id="A0A6P8H8V8"/>
<reference evidence="3" key="1">
    <citation type="submission" date="2025-08" db="UniProtKB">
        <authorList>
            <consortium name="RefSeq"/>
        </authorList>
    </citation>
    <scope>IDENTIFICATION</scope>
    <source>
        <tissue evidence="3">Tentacle</tissue>
    </source>
</reference>
<dbReference type="RefSeq" id="XP_031551673.1">
    <property type="nucleotide sequence ID" value="XM_031695813.1"/>
</dbReference>
<evidence type="ECO:0000313" key="3">
    <source>
        <dbReference type="RefSeq" id="XP_031551673.1"/>
    </source>
</evidence>